<dbReference type="InterPro" id="IPR024751">
    <property type="entry name" value="VESA1"/>
</dbReference>
<proteinExistence type="predicted"/>
<evidence type="ECO:0000256" key="1">
    <source>
        <dbReference type="SAM" id="Phobius"/>
    </source>
</evidence>
<reference evidence="2 3" key="1">
    <citation type="submission" date="2021-06" db="EMBL/GenBank/DDBJ databases">
        <title>Genome sequence of Babesia caballi.</title>
        <authorList>
            <person name="Yamagishi J."/>
            <person name="Kidaka T."/>
            <person name="Ochi A."/>
        </authorList>
    </citation>
    <scope>NUCLEOTIDE SEQUENCE [LARGE SCALE GENOMIC DNA]</scope>
    <source>
        <strain evidence="2">USDA-D6B2</strain>
    </source>
</reference>
<sequence length="1024" mass="112163">MSASSGNALTECPSNLKEAIDWILRVTGKDGGGGTDGANDLTREVKNLISEVKGTDPKLTVDIGNIEKALDSSSGTNLITKLTEGLQQFIGYNGSGKITGAGIAPSNVATHRLCDAAIAFTIGVLEGCKKSVQINSQKTIQGVIDKLYWCYGSGTLRIRYVGDEVKAGLSGVTGNGVSKIVTAVKDNFQQICYGLPSFSHNVKAVDLAKNVGDYIAAVFKGGMGSSVIGVGRTLQHLVQQAITGDAYNPIQSKNEINNVNNAINTALRLFRSQNATNPLNSALATGVTAFIAHLKAKYESAYQPNMTTWDESQASKCAKIFLGCIPVIFNALCFFYWKCEKTSWKTMTLGGHGYDLDIMWFMYSMGYSSTFLSGSKTGQAVVNGAFAKFGGFSSVLSPASKSYHDFYAELHKTLPENFNGQTNSSDALRALYYCALYYFTYKHSTISAPTKSPSTIREMLYFLAALPFTPEYGELEKHIDSLLPRSIPISIGGIDHSKNPIFLNSANIKGNLPTTSLFATRILGLLQGPGNSKQHTSEPWLHELYCNTDFQFKYPAGSALFNALSNYTYALQFQLYFLYKQCSSKYTESCGWRDCAFGEGVNASGASVQSHICGAYQCGDKPDCRHDGNTKHSKADCKHNEKSASTCGKNTNGSPLQAFLTDNLRGFRLNSSDSISTHLDNHPTGSLCHVKMGFEAKHFRAENTFKGSSIMLTLNYICANSLSPFRRICNYLLFLTKRTPRTLGDLFGFHWQFDAVLTKEASQNSSQFFNYAFLGASLGNKVENNALIGALAKMNGSDKSHASNATADLMSLYYPLCKSHTSCGPYLNPITYTTGTIFSRDYASTYLSWVLYLADDFYDWLRELLGRFNSVTCNDCVQSRCGPHTPGSHGSTCSCPSIVECCGVLPLYYEYGFTVLDPRMLKLGKKACSAFHTQLTNVVNGKLLLETLDAVDNFLYAMRHYFLSNLSGFWTTYIGLILYTFFFLLDTLHVRSHLRLTASHTVPPLALLTSGTPLPATKLTYITQ</sequence>
<dbReference type="Proteomes" id="UP001497744">
    <property type="component" value="Unassembled WGS sequence"/>
</dbReference>
<evidence type="ECO:0000313" key="2">
    <source>
        <dbReference type="EMBL" id="GIX66002.1"/>
    </source>
</evidence>
<organism evidence="2 3">
    <name type="scientific">Babesia caballi</name>
    <dbReference type="NCBI Taxonomy" id="5871"/>
    <lineage>
        <taxon>Eukaryota</taxon>
        <taxon>Sar</taxon>
        <taxon>Alveolata</taxon>
        <taxon>Apicomplexa</taxon>
        <taxon>Aconoidasida</taxon>
        <taxon>Piroplasmida</taxon>
        <taxon>Babesiidae</taxon>
        <taxon>Babesia</taxon>
    </lineage>
</organism>
<dbReference type="RefSeq" id="XP_067718071.1">
    <property type="nucleotide sequence ID" value="XM_067861970.1"/>
</dbReference>
<keyword evidence="1" id="KW-1133">Transmembrane helix</keyword>
<keyword evidence="1" id="KW-0472">Membrane</keyword>
<name>A0AAV4M1Q5_BABCB</name>
<protein>
    <recommendedName>
        <fullName evidence="4">Variant erythrocyte surface antigen-1, beta subunit</fullName>
    </recommendedName>
</protein>
<keyword evidence="1" id="KW-0812">Transmembrane</keyword>
<evidence type="ECO:0000313" key="3">
    <source>
        <dbReference type="Proteomes" id="UP001497744"/>
    </source>
</evidence>
<dbReference type="EMBL" id="BPLF01000006">
    <property type="protein sequence ID" value="GIX66002.1"/>
    <property type="molecule type" value="Genomic_DNA"/>
</dbReference>
<feature type="transmembrane region" description="Helical" evidence="1">
    <location>
        <begin position="962"/>
        <end position="985"/>
    </location>
</feature>
<gene>
    <name evidence="2" type="ORF">BcabD6B2_54380</name>
</gene>
<dbReference type="GeneID" id="94197483"/>
<dbReference type="Pfam" id="PF12785">
    <property type="entry name" value="VESA1_N"/>
    <property type="match status" value="1"/>
</dbReference>
<dbReference type="AlphaFoldDB" id="A0AAV4M1Q5"/>
<accession>A0AAV4M1Q5</accession>
<evidence type="ECO:0008006" key="4">
    <source>
        <dbReference type="Google" id="ProtNLM"/>
    </source>
</evidence>
<keyword evidence="3" id="KW-1185">Reference proteome</keyword>
<comment type="caution">
    <text evidence="2">The sequence shown here is derived from an EMBL/GenBank/DDBJ whole genome shotgun (WGS) entry which is preliminary data.</text>
</comment>